<sequence length="160" mass="17544">MHFRFMPFGLFLSARDCLTVTPMHHPTRSNAMDRPILVALAAFLFSLGGAHAGTGSLTVSVRVLAPQPAFDVLDSFPAPSGSLRLTRSPLADSYYVPMSRADAARALDAAMRARGFELANARGEDHRTWQDARSRIDVRLEPVLGRQPATRMIVQADPRT</sequence>
<organism evidence="1 2">
    <name type="scientific">Noviluteimonas caseinilytica</name>
    <dbReference type="NCBI Taxonomy" id="2675101"/>
    <lineage>
        <taxon>Bacteria</taxon>
        <taxon>Pseudomonadati</taxon>
        <taxon>Pseudomonadota</taxon>
        <taxon>Gammaproteobacteria</taxon>
        <taxon>Lysobacterales</taxon>
        <taxon>Lysobacteraceae</taxon>
        <taxon>Noviluteimonas</taxon>
    </lineage>
</organism>
<evidence type="ECO:0000313" key="1">
    <source>
        <dbReference type="EMBL" id="BCT94070.1"/>
    </source>
</evidence>
<dbReference type="EMBL" id="AP024545">
    <property type="protein sequence ID" value="BCT94070.1"/>
    <property type="molecule type" value="Genomic_DNA"/>
</dbReference>
<name>A0ABM7Q9I1_9GAMM</name>
<accession>A0ABM7Q9I1</accession>
<dbReference type="Proteomes" id="UP000681317">
    <property type="component" value="Chromosome"/>
</dbReference>
<reference evidence="1 2" key="1">
    <citation type="submission" date="2021-03" db="EMBL/GenBank/DDBJ databases">
        <title>Complete Genome Sequences of Two Lysobacter Strains Isolated from Sea Water (Lysobacter caseinilyticus) and Soil (Lysobacter helvus) in South Korea.</title>
        <authorList>
            <person name="Watanabe Y."/>
            <person name="Arakawa K."/>
        </authorList>
    </citation>
    <scope>NUCLEOTIDE SEQUENCE [LARGE SCALE GENOMIC DNA]</scope>
    <source>
        <strain evidence="1 2">KVB24</strain>
    </source>
</reference>
<protein>
    <submittedName>
        <fullName evidence="1">Uncharacterized protein</fullName>
    </submittedName>
</protein>
<keyword evidence="2" id="KW-1185">Reference proteome</keyword>
<evidence type="ECO:0000313" key="2">
    <source>
        <dbReference type="Proteomes" id="UP000681317"/>
    </source>
</evidence>
<gene>
    <name evidence="1" type="ORF">LYSCAS_30940</name>
</gene>
<proteinExistence type="predicted"/>